<dbReference type="EMBL" id="SRRM01000016">
    <property type="protein sequence ID" value="TKY86838.1"/>
    <property type="molecule type" value="Genomic_DNA"/>
</dbReference>
<comment type="caution">
    <text evidence="7">The sequence shown here is derived from an EMBL/GenBank/DDBJ whole genome shotgun (WGS) entry which is preliminary data.</text>
</comment>
<evidence type="ECO:0000256" key="6">
    <source>
        <dbReference type="PIRSR" id="PIRSR602403-1"/>
    </source>
</evidence>
<reference evidence="7 8" key="1">
    <citation type="submission" date="2019-05" db="EMBL/GenBank/DDBJ databases">
        <title>Sporisorium graminicola CBS 10092 draft sequencing and annotation.</title>
        <authorList>
            <person name="Solano-Gonzalez S."/>
            <person name="Caddick M.X."/>
            <person name="Darby A."/>
        </authorList>
    </citation>
    <scope>NUCLEOTIDE SEQUENCE [LARGE SCALE GENOMIC DNA]</scope>
    <source>
        <strain evidence="7 8">CBS 10092</strain>
    </source>
</reference>
<keyword evidence="8" id="KW-1185">Reference proteome</keyword>
<dbReference type="GO" id="GO:0005506">
    <property type="term" value="F:iron ion binding"/>
    <property type="evidence" value="ECO:0007669"/>
    <property type="project" value="InterPro"/>
</dbReference>
<evidence type="ECO:0000256" key="4">
    <source>
        <dbReference type="ARBA" id="ARBA00022723"/>
    </source>
</evidence>
<dbReference type="GO" id="GO:0004497">
    <property type="term" value="F:monooxygenase activity"/>
    <property type="evidence" value="ECO:0007669"/>
    <property type="project" value="InterPro"/>
</dbReference>
<dbReference type="InterPro" id="IPR001128">
    <property type="entry name" value="Cyt_P450"/>
</dbReference>
<evidence type="ECO:0000256" key="2">
    <source>
        <dbReference type="ARBA" id="ARBA00010617"/>
    </source>
</evidence>
<evidence type="ECO:0000256" key="5">
    <source>
        <dbReference type="ARBA" id="ARBA00023004"/>
    </source>
</evidence>
<dbReference type="GeneID" id="40727374"/>
<organism evidence="7 8">
    <name type="scientific">Sporisorium graminicola</name>
    <dbReference type="NCBI Taxonomy" id="280036"/>
    <lineage>
        <taxon>Eukaryota</taxon>
        <taxon>Fungi</taxon>
        <taxon>Dikarya</taxon>
        <taxon>Basidiomycota</taxon>
        <taxon>Ustilaginomycotina</taxon>
        <taxon>Ustilaginomycetes</taxon>
        <taxon>Ustilaginales</taxon>
        <taxon>Ustilaginaceae</taxon>
        <taxon>Sporisorium</taxon>
    </lineage>
</organism>
<dbReference type="PANTHER" id="PTHR24304">
    <property type="entry name" value="CYTOCHROME P450 FAMILY 7"/>
    <property type="match status" value="1"/>
</dbReference>
<accession>A0A4U7KU53</accession>
<dbReference type="InterPro" id="IPR050529">
    <property type="entry name" value="CYP450_sterol_14alpha_dmase"/>
</dbReference>
<evidence type="ECO:0008006" key="9">
    <source>
        <dbReference type="Google" id="ProtNLM"/>
    </source>
</evidence>
<dbReference type="Proteomes" id="UP000306050">
    <property type="component" value="Chromosome SGRAM_3"/>
</dbReference>
<dbReference type="InterPro" id="IPR036396">
    <property type="entry name" value="Cyt_P450_sf"/>
</dbReference>
<dbReference type="PANTHER" id="PTHR24304:SF2">
    <property type="entry name" value="24-HYDROXYCHOLESTEROL 7-ALPHA-HYDROXYLASE"/>
    <property type="match status" value="1"/>
</dbReference>
<dbReference type="AlphaFoldDB" id="A0A4U7KU53"/>
<evidence type="ECO:0000256" key="3">
    <source>
        <dbReference type="ARBA" id="ARBA00022617"/>
    </source>
</evidence>
<keyword evidence="3 6" id="KW-0349">Heme</keyword>
<protein>
    <recommendedName>
        <fullName evidence="9">Cytochrome P450</fullName>
    </recommendedName>
</protein>
<dbReference type="Pfam" id="PF00067">
    <property type="entry name" value="p450"/>
    <property type="match status" value="1"/>
</dbReference>
<keyword evidence="5 6" id="KW-0408">Iron</keyword>
<sequence>MFLERKEDEWSFADGMGFFLKKIVVPGYLERLPAFVSSVHRGVNRPAALAHWADLVSQETEKWLKEQHEHQTSHGKCNELFHSVSLLVHRVIVRCLMGEDFYDYSDELFEALHDMERDIGDPLNVLLPDWIPHPSAKRLARARDRVCSIFDKCLAAREQEPDRWKDSLDYIQFTLDSPDTCKLKKFYAAHHTLLMFAAHTSTVSLIAWTLVELLKHPQELDATREKTSELHKLQDWPKHTLLQACLSETGRRRSSTSMIRRARKPVTLPLDGKKEKVTFPRGSVVMISPYLTHNEEAHYERADTWDPQRWIENPRLASQMNSGGEVRFMQFGWASHRCPGEKVAKMMAAITILTILDRVELSWSPNPEVKDPSEFDKLENLDFSKIGSAWSKKPVEIVFEPRADHTPTFVGAS</sequence>
<dbReference type="SUPFAM" id="SSF48264">
    <property type="entry name" value="Cytochrome P450"/>
    <property type="match status" value="1"/>
</dbReference>
<dbReference type="KEGG" id="sgra:EX895_004479"/>
<dbReference type="RefSeq" id="XP_029738823.1">
    <property type="nucleotide sequence ID" value="XM_029885073.1"/>
</dbReference>
<dbReference type="GO" id="GO:0016705">
    <property type="term" value="F:oxidoreductase activity, acting on paired donors, with incorporation or reduction of molecular oxygen"/>
    <property type="evidence" value="ECO:0007669"/>
    <property type="project" value="InterPro"/>
</dbReference>
<evidence type="ECO:0000313" key="8">
    <source>
        <dbReference type="Proteomes" id="UP000306050"/>
    </source>
</evidence>
<comment type="similarity">
    <text evidence="2">Belongs to the cytochrome P450 family.</text>
</comment>
<keyword evidence="4 6" id="KW-0479">Metal-binding</keyword>
<dbReference type="PRINTS" id="PR00465">
    <property type="entry name" value="EP450IV"/>
</dbReference>
<comment type="cofactor">
    <cofactor evidence="1 6">
        <name>heme</name>
        <dbReference type="ChEBI" id="CHEBI:30413"/>
    </cofactor>
</comment>
<dbReference type="OrthoDB" id="1055148at2759"/>
<evidence type="ECO:0000313" key="7">
    <source>
        <dbReference type="EMBL" id="TKY86838.1"/>
    </source>
</evidence>
<name>A0A4U7KU53_9BASI</name>
<evidence type="ECO:0000256" key="1">
    <source>
        <dbReference type="ARBA" id="ARBA00001971"/>
    </source>
</evidence>
<proteinExistence type="inferred from homology"/>
<dbReference type="GO" id="GO:0020037">
    <property type="term" value="F:heme binding"/>
    <property type="evidence" value="ECO:0007669"/>
    <property type="project" value="InterPro"/>
</dbReference>
<dbReference type="Gene3D" id="1.10.630.10">
    <property type="entry name" value="Cytochrome P450"/>
    <property type="match status" value="1"/>
</dbReference>
<feature type="binding site" description="axial binding residue" evidence="6">
    <location>
        <position position="338"/>
    </location>
    <ligand>
        <name>heme</name>
        <dbReference type="ChEBI" id="CHEBI:30413"/>
    </ligand>
    <ligandPart>
        <name>Fe</name>
        <dbReference type="ChEBI" id="CHEBI:18248"/>
    </ligandPart>
</feature>
<gene>
    <name evidence="7" type="ORF">EX895_004479</name>
</gene>
<dbReference type="InterPro" id="IPR002403">
    <property type="entry name" value="Cyt_P450_E_grp-IV"/>
</dbReference>